<sequence>MLEKADTATVRDLETEDLPAVAGLFQKTFRGTASVPPSLLTYLHEILFDHPWYDQELRSKVFVAAHGQVRGFIGVFPARLEWEGRSLRAAFAGSMMVERPEEHPLAGARLLRAFLNGPQDLSLTETANATALGMWQKLSLPLDVAYSLNWLRILRPAAAAVNLMENAVSAARLLRPISQLADTAAEKLGLSVFHAPAAQASGRVRFQDAMMDEFVDAALTLKQEFPLRPQWDRHSLEWLLAHAAQKRRFGDPSWRVGISRDGEPVACYAYFGRPGGIGWLLQALCKPAAADDLVDDLFGHADGTGCAGIRGAGHPWLTPALITRRTIFHGRTFYLAHARDKTLLQPIQSGQALVSGLAGEKWMRLIGDRFD</sequence>
<protein>
    <recommendedName>
        <fullName evidence="3">GNAT family N-acetyltransferase</fullName>
    </recommendedName>
</protein>
<gene>
    <name evidence="1" type="ORF">ABID21_003339</name>
</gene>
<name>A0ABV2H9J6_9HYPH</name>
<keyword evidence="2" id="KW-1185">Reference proteome</keyword>
<dbReference type="SUPFAM" id="SSF55729">
    <property type="entry name" value="Acyl-CoA N-acyltransferases (Nat)"/>
    <property type="match status" value="1"/>
</dbReference>
<dbReference type="Proteomes" id="UP001549031">
    <property type="component" value="Unassembled WGS sequence"/>
</dbReference>
<evidence type="ECO:0000313" key="1">
    <source>
        <dbReference type="EMBL" id="MET3587215.1"/>
    </source>
</evidence>
<dbReference type="EMBL" id="JBEPLJ010000013">
    <property type="protein sequence ID" value="MET3587215.1"/>
    <property type="molecule type" value="Genomic_DNA"/>
</dbReference>
<organism evidence="1 2">
    <name type="scientific">Pseudorhizobium tarimense</name>
    <dbReference type="NCBI Taxonomy" id="1079109"/>
    <lineage>
        <taxon>Bacteria</taxon>
        <taxon>Pseudomonadati</taxon>
        <taxon>Pseudomonadota</taxon>
        <taxon>Alphaproteobacteria</taxon>
        <taxon>Hyphomicrobiales</taxon>
        <taxon>Rhizobiaceae</taxon>
        <taxon>Rhizobium/Agrobacterium group</taxon>
        <taxon>Pseudorhizobium</taxon>
    </lineage>
</organism>
<reference evidence="1 2" key="1">
    <citation type="submission" date="2024-06" db="EMBL/GenBank/DDBJ databases">
        <title>Genomic Encyclopedia of Type Strains, Phase IV (KMG-IV): sequencing the most valuable type-strain genomes for metagenomic binning, comparative biology and taxonomic classification.</title>
        <authorList>
            <person name="Goeker M."/>
        </authorList>
    </citation>
    <scope>NUCLEOTIDE SEQUENCE [LARGE SCALE GENOMIC DNA]</scope>
    <source>
        <strain evidence="1 2">DSM 105042</strain>
    </source>
</reference>
<evidence type="ECO:0008006" key="3">
    <source>
        <dbReference type="Google" id="ProtNLM"/>
    </source>
</evidence>
<dbReference type="Gene3D" id="3.40.630.30">
    <property type="match status" value="1"/>
</dbReference>
<proteinExistence type="predicted"/>
<evidence type="ECO:0000313" key="2">
    <source>
        <dbReference type="Proteomes" id="UP001549031"/>
    </source>
</evidence>
<dbReference type="RefSeq" id="WP_247245169.1">
    <property type="nucleotide sequence ID" value="NZ_JALJRA010000013.1"/>
</dbReference>
<dbReference type="InterPro" id="IPR016181">
    <property type="entry name" value="Acyl_CoA_acyltransferase"/>
</dbReference>
<accession>A0ABV2H9J6</accession>
<comment type="caution">
    <text evidence="1">The sequence shown here is derived from an EMBL/GenBank/DDBJ whole genome shotgun (WGS) entry which is preliminary data.</text>
</comment>